<evidence type="ECO:0000256" key="12">
    <source>
        <dbReference type="ARBA" id="ARBA00023012"/>
    </source>
</evidence>
<evidence type="ECO:0000256" key="7">
    <source>
        <dbReference type="ARBA" id="ARBA00022692"/>
    </source>
</evidence>
<dbReference type="InterPro" id="IPR036097">
    <property type="entry name" value="HisK_dim/P_sf"/>
</dbReference>
<dbReference type="CDD" id="cd00082">
    <property type="entry name" value="HisKA"/>
    <property type="match status" value="1"/>
</dbReference>
<feature type="domain" description="HAMP" evidence="16">
    <location>
        <begin position="188"/>
        <end position="241"/>
    </location>
</feature>
<dbReference type="SMART" id="SM00304">
    <property type="entry name" value="HAMP"/>
    <property type="match status" value="1"/>
</dbReference>
<protein>
    <recommendedName>
        <fullName evidence="14">Sensor protein</fullName>
        <ecNumber evidence="14">2.7.13.3</ecNumber>
    </recommendedName>
</protein>
<dbReference type="PANTHER" id="PTHR45436">
    <property type="entry name" value="SENSOR HISTIDINE KINASE YKOH"/>
    <property type="match status" value="1"/>
</dbReference>
<dbReference type="CDD" id="cd06225">
    <property type="entry name" value="HAMP"/>
    <property type="match status" value="1"/>
</dbReference>
<evidence type="ECO:0000256" key="8">
    <source>
        <dbReference type="ARBA" id="ARBA00022741"/>
    </source>
</evidence>
<evidence type="ECO:0000256" key="13">
    <source>
        <dbReference type="ARBA" id="ARBA00023136"/>
    </source>
</evidence>
<evidence type="ECO:0000313" key="17">
    <source>
        <dbReference type="EMBL" id="MDO6455126.1"/>
    </source>
</evidence>
<dbReference type="Pfam" id="PF00672">
    <property type="entry name" value="HAMP"/>
    <property type="match status" value="1"/>
</dbReference>
<dbReference type="PROSITE" id="PS50109">
    <property type="entry name" value="HIS_KIN"/>
    <property type="match status" value="1"/>
</dbReference>
<keyword evidence="7 14" id="KW-0812">Transmembrane</keyword>
<comment type="catalytic activity">
    <reaction evidence="1 14">
        <text>ATP + protein L-histidine = ADP + protein N-phospho-L-histidine.</text>
        <dbReference type="EC" id="2.7.13.3"/>
    </reaction>
</comment>
<evidence type="ECO:0000256" key="9">
    <source>
        <dbReference type="ARBA" id="ARBA00022777"/>
    </source>
</evidence>
<dbReference type="Gene3D" id="6.10.340.10">
    <property type="match status" value="1"/>
</dbReference>
<evidence type="ECO:0000256" key="5">
    <source>
        <dbReference type="ARBA" id="ARBA00022553"/>
    </source>
</evidence>
<evidence type="ECO:0000313" key="18">
    <source>
        <dbReference type="Proteomes" id="UP001169862"/>
    </source>
</evidence>
<dbReference type="SMART" id="SM00387">
    <property type="entry name" value="HATPase_c"/>
    <property type="match status" value="1"/>
</dbReference>
<evidence type="ECO:0000256" key="4">
    <source>
        <dbReference type="ARBA" id="ARBA00022519"/>
    </source>
</evidence>
<dbReference type="InterPro" id="IPR048590">
    <property type="entry name" value="CusS-like_sensor"/>
</dbReference>
<gene>
    <name evidence="17" type="ORF">Q4490_16255</name>
</gene>
<dbReference type="InterPro" id="IPR004358">
    <property type="entry name" value="Sig_transdc_His_kin-like_C"/>
</dbReference>
<dbReference type="Pfam" id="PF00512">
    <property type="entry name" value="HisKA"/>
    <property type="match status" value="1"/>
</dbReference>
<keyword evidence="12 14" id="KW-0902">Two-component regulatory system</keyword>
<evidence type="ECO:0000256" key="3">
    <source>
        <dbReference type="ARBA" id="ARBA00022475"/>
    </source>
</evidence>
<dbReference type="GO" id="GO:0005524">
    <property type="term" value="F:ATP binding"/>
    <property type="evidence" value="ECO:0007669"/>
    <property type="project" value="UniProtKB-KW"/>
</dbReference>
<dbReference type="InterPro" id="IPR003594">
    <property type="entry name" value="HATPase_dom"/>
</dbReference>
<dbReference type="Pfam" id="PF02518">
    <property type="entry name" value="HATPase_c"/>
    <property type="match status" value="1"/>
</dbReference>
<comment type="function">
    <text evidence="14">Member of a two-component regulatory system.</text>
</comment>
<dbReference type="SUPFAM" id="SSF55874">
    <property type="entry name" value="ATPase domain of HSP90 chaperone/DNA topoisomerase II/histidine kinase"/>
    <property type="match status" value="1"/>
</dbReference>
<dbReference type="AlphaFoldDB" id="A0AAW7XL65"/>
<dbReference type="Pfam" id="PF21085">
    <property type="entry name" value="CusS"/>
    <property type="match status" value="1"/>
</dbReference>
<keyword evidence="11 14" id="KW-1133">Transmembrane helix</keyword>
<dbReference type="InterPro" id="IPR036890">
    <property type="entry name" value="HATPase_C_sf"/>
</dbReference>
<evidence type="ECO:0000256" key="6">
    <source>
        <dbReference type="ARBA" id="ARBA00022679"/>
    </source>
</evidence>
<dbReference type="SUPFAM" id="SSF47384">
    <property type="entry name" value="Homodimeric domain of signal transducing histidine kinase"/>
    <property type="match status" value="1"/>
</dbReference>
<comment type="subcellular location">
    <subcellularLocation>
        <location evidence="2">Cell inner membrane</location>
        <topology evidence="2">Multi-pass membrane protein</topology>
    </subcellularLocation>
</comment>
<keyword evidence="5" id="KW-0597">Phosphoprotein</keyword>
<evidence type="ECO:0000256" key="10">
    <source>
        <dbReference type="ARBA" id="ARBA00022840"/>
    </source>
</evidence>
<keyword evidence="6 14" id="KW-0808">Transferase</keyword>
<evidence type="ECO:0000256" key="1">
    <source>
        <dbReference type="ARBA" id="ARBA00000085"/>
    </source>
</evidence>
<keyword evidence="4 14" id="KW-0997">Cell inner membrane</keyword>
<dbReference type="InterPro" id="IPR003660">
    <property type="entry name" value="HAMP_dom"/>
</dbReference>
<dbReference type="PROSITE" id="PS50885">
    <property type="entry name" value="HAMP"/>
    <property type="match status" value="1"/>
</dbReference>
<keyword evidence="13 14" id="KW-0472">Membrane</keyword>
<comment type="caution">
    <text evidence="17">The sequence shown here is derived from an EMBL/GenBank/DDBJ whole genome shotgun (WGS) entry which is preliminary data.</text>
</comment>
<dbReference type="Gene3D" id="3.30.565.10">
    <property type="entry name" value="Histidine kinase-like ATPase, C-terminal domain"/>
    <property type="match status" value="1"/>
</dbReference>
<keyword evidence="9 14" id="KW-0418">Kinase</keyword>
<keyword evidence="8 14" id="KW-0547">Nucleotide-binding</keyword>
<dbReference type="GO" id="GO:0005886">
    <property type="term" value="C:plasma membrane"/>
    <property type="evidence" value="ECO:0007669"/>
    <property type="project" value="UniProtKB-SubCell"/>
</dbReference>
<name>A0AAW7XL65_9GAMM</name>
<keyword evidence="3 14" id="KW-1003">Cell membrane</keyword>
<evidence type="ECO:0000256" key="11">
    <source>
        <dbReference type="ARBA" id="ARBA00022989"/>
    </source>
</evidence>
<feature type="domain" description="Histidine kinase" evidence="15">
    <location>
        <begin position="249"/>
        <end position="463"/>
    </location>
</feature>
<dbReference type="Proteomes" id="UP001169862">
    <property type="component" value="Unassembled WGS sequence"/>
</dbReference>
<dbReference type="InterPro" id="IPR003661">
    <property type="entry name" value="HisK_dim/P_dom"/>
</dbReference>
<dbReference type="PANTHER" id="PTHR45436:SF15">
    <property type="entry name" value="SENSOR HISTIDINE KINASE CUSS"/>
    <property type="match status" value="1"/>
</dbReference>
<dbReference type="RefSeq" id="WP_290034348.1">
    <property type="nucleotide sequence ID" value="NZ_JAUOPG010000012.1"/>
</dbReference>
<sequence length="466" mass="52082">MQRKLSLSWRLTSYFALLSASVLLVLNWVITASVEQHFVAQDRDILSSKIAQTFERVSGISDDQSLARLASDLSFMFANHTDISALVMTKEGAVLFKTDTAVIPIEQLTRALNDSVVDSFMWHDDKHSYRGFVQDVTPAYSHLGTLIILTALNIDHHTRFMSRFKQQLLLYSALATLVSGLLGWLAAKRGLRPLFLMRDQALNVTAAHLEQRMSVDSVPVEIAGLAQALNDMLSRLEDNVTRLSQFSSDIAHELRTPLSNLMTQTHVALSRPRNIDSYRDVLISNAEEYERLSRMISDMLFLAKADHGLVLPTYEPINLRAEVDNIVEFYELLASEKQVSIHVTGNGYIQGDHLMVRRAISNVLSNAIRHSYDSSEIQVVIQPKLGVIDLSISNAGDTIPEKDVPHLFDRFYRADKNRTKNDMNGVGLGLAITQAIVVSHAGSMKIESANNRSTFTLSFITPQSEP</sequence>
<evidence type="ECO:0000256" key="14">
    <source>
        <dbReference type="RuleBase" id="RU364088"/>
    </source>
</evidence>
<dbReference type="PRINTS" id="PR00344">
    <property type="entry name" value="BCTRLSENSOR"/>
</dbReference>
<keyword evidence="10 14" id="KW-0067">ATP-binding</keyword>
<accession>A0AAW7XL65</accession>
<dbReference type="SMART" id="SM00388">
    <property type="entry name" value="HisKA"/>
    <property type="match status" value="1"/>
</dbReference>
<dbReference type="InterPro" id="IPR005467">
    <property type="entry name" value="His_kinase_dom"/>
</dbReference>
<dbReference type="InterPro" id="IPR006290">
    <property type="entry name" value="CztS_silS_copS"/>
</dbReference>
<dbReference type="Gene3D" id="1.10.287.130">
    <property type="match status" value="1"/>
</dbReference>
<reference evidence="17" key="1">
    <citation type="submission" date="2023-07" db="EMBL/GenBank/DDBJ databases">
        <title>Genome content predicts the carbon catabolic preferences of heterotrophic bacteria.</title>
        <authorList>
            <person name="Gralka M."/>
        </authorList>
    </citation>
    <scope>NUCLEOTIDE SEQUENCE</scope>
    <source>
        <strain evidence="17">I2M16</strain>
    </source>
</reference>
<dbReference type="InterPro" id="IPR050428">
    <property type="entry name" value="TCS_sensor_his_kinase"/>
</dbReference>
<evidence type="ECO:0000259" key="15">
    <source>
        <dbReference type="PROSITE" id="PS50109"/>
    </source>
</evidence>
<evidence type="ECO:0000256" key="2">
    <source>
        <dbReference type="ARBA" id="ARBA00004429"/>
    </source>
</evidence>
<proteinExistence type="predicted"/>
<organism evidence="17 18">
    <name type="scientific">Neptunomonas phycophila</name>
    <dbReference type="NCBI Taxonomy" id="1572645"/>
    <lineage>
        <taxon>Bacteria</taxon>
        <taxon>Pseudomonadati</taxon>
        <taxon>Pseudomonadota</taxon>
        <taxon>Gammaproteobacteria</taxon>
        <taxon>Oceanospirillales</taxon>
        <taxon>Oceanospirillaceae</taxon>
        <taxon>Neptunomonas</taxon>
    </lineage>
</organism>
<dbReference type="NCBIfam" id="TIGR01386">
    <property type="entry name" value="cztS_silS_copS"/>
    <property type="match status" value="1"/>
</dbReference>
<evidence type="ECO:0000259" key="16">
    <source>
        <dbReference type="PROSITE" id="PS50885"/>
    </source>
</evidence>
<dbReference type="EC" id="2.7.13.3" evidence="14"/>
<dbReference type="EMBL" id="JAUOPG010000012">
    <property type="protein sequence ID" value="MDO6455126.1"/>
    <property type="molecule type" value="Genomic_DNA"/>
</dbReference>
<feature type="transmembrane region" description="Helical" evidence="14">
    <location>
        <begin position="168"/>
        <end position="187"/>
    </location>
</feature>
<dbReference type="GO" id="GO:0000155">
    <property type="term" value="F:phosphorelay sensor kinase activity"/>
    <property type="evidence" value="ECO:0007669"/>
    <property type="project" value="InterPro"/>
</dbReference>